<dbReference type="PROSITE" id="PS50887">
    <property type="entry name" value="GGDEF"/>
    <property type="match status" value="1"/>
</dbReference>
<dbReference type="SUPFAM" id="SSF55073">
    <property type="entry name" value="Nucleotide cyclase"/>
    <property type="match status" value="1"/>
</dbReference>
<dbReference type="InterPro" id="IPR052163">
    <property type="entry name" value="DGC-Regulatory_Protein"/>
</dbReference>
<feature type="domain" description="GGDEF" evidence="2">
    <location>
        <begin position="377"/>
        <end position="510"/>
    </location>
</feature>
<dbReference type="CDD" id="cd01949">
    <property type="entry name" value="GGDEF"/>
    <property type="match status" value="1"/>
</dbReference>
<organism evidence="3">
    <name type="scientific">Polynucleobacter yangtzensis</name>
    <dbReference type="NCBI Taxonomy" id="1743159"/>
    <lineage>
        <taxon>Bacteria</taxon>
        <taxon>Pseudomonadati</taxon>
        <taxon>Pseudomonadota</taxon>
        <taxon>Betaproteobacteria</taxon>
        <taxon>Burkholderiales</taxon>
        <taxon>Burkholderiaceae</taxon>
        <taxon>Polynucleobacter</taxon>
    </lineage>
</organism>
<dbReference type="AlphaFoldDB" id="A0A9C7CTL4"/>
<dbReference type="InterPro" id="IPR043128">
    <property type="entry name" value="Rev_trsase/Diguanyl_cyclase"/>
</dbReference>
<dbReference type="InterPro" id="IPR000160">
    <property type="entry name" value="GGDEF_dom"/>
</dbReference>
<dbReference type="GO" id="GO:0003824">
    <property type="term" value="F:catalytic activity"/>
    <property type="evidence" value="ECO:0007669"/>
    <property type="project" value="UniProtKB-ARBA"/>
</dbReference>
<reference evidence="3" key="1">
    <citation type="submission" date="2022-11" db="EMBL/GenBank/DDBJ databases">
        <title>Complete Genome Sequences of three Polynucleobacter sp. Subcluster PnecC Strains KF022, KF023, and KF032 Isolated from a Shallow Eutrophic Lake in Japan.</title>
        <authorList>
            <person name="Ogata Y."/>
            <person name="Watanabe K."/>
            <person name="Takemine S."/>
            <person name="Shindo C."/>
            <person name="Kurokawa R."/>
            <person name="Suda W."/>
        </authorList>
    </citation>
    <scope>NUCLEOTIDE SEQUENCE</scope>
    <source>
        <strain evidence="3">KF023</strain>
    </source>
</reference>
<dbReference type="SMART" id="SM00267">
    <property type="entry name" value="GGDEF"/>
    <property type="match status" value="1"/>
</dbReference>
<feature type="transmembrane region" description="Helical" evidence="1">
    <location>
        <begin position="307"/>
        <end position="328"/>
    </location>
</feature>
<keyword evidence="1" id="KW-0812">Transmembrane</keyword>
<dbReference type="Pfam" id="PF00990">
    <property type="entry name" value="GGDEF"/>
    <property type="match status" value="1"/>
</dbReference>
<evidence type="ECO:0000259" key="2">
    <source>
        <dbReference type="PROSITE" id="PS50887"/>
    </source>
</evidence>
<dbReference type="InterPro" id="IPR015168">
    <property type="entry name" value="SsuA/THI5"/>
</dbReference>
<dbReference type="Gene3D" id="3.30.70.270">
    <property type="match status" value="1"/>
</dbReference>
<dbReference type="SUPFAM" id="SSF53850">
    <property type="entry name" value="Periplasmic binding protein-like II"/>
    <property type="match status" value="1"/>
</dbReference>
<protein>
    <submittedName>
        <fullName evidence="3">Diguanylate cyclase</fullName>
    </submittedName>
</protein>
<dbReference type="Gene3D" id="3.40.190.10">
    <property type="entry name" value="Periplasmic binding protein-like II"/>
    <property type="match status" value="2"/>
</dbReference>
<dbReference type="FunFam" id="3.30.70.270:FF:000001">
    <property type="entry name" value="Diguanylate cyclase domain protein"/>
    <property type="match status" value="1"/>
</dbReference>
<accession>A0A9C7CTL4</accession>
<sequence>MLLWGHSAFALEKVALQLKWSNSYQFAGYYAAKELGYYQDVGLDVQIKPLQVGMNVAQEVSSGRANFGTGSSGLLQARQDGLPVVALAAIFQHSPYVLIAKKYKEDQSIQDLSGKPILLRRLADELIVYLKREKIDLKEVIASSPEMNTLEQLRSGKVSAISGYVSNEPYELSLVGFPYVIYSPRTAGIDVYGDNLFTSEAEIRKHPERVALFRQASIRGWEYVVGNPEEAAEIVRKYAPEFSDKKAAFEVPRINALVRSDLVPVGYMNEERWKNTVQIYQEAGALRADFDLTGFIYDTNLKDDLKWAYRGLLICMVIMLVALAFLYYNMQINKRLKLSLDQLNHLSQHDPLTGLPNRILFSDRLQRAILKARRDRQMLALLFIDVDHFKAINDSYGHQEGDELLQSFAKRMVACIRDSDSFARIGGDEFVVLLEDLPNASGALEVAKKIQASVSAPVSANGSFITTTASIGIALYPEDAHTDEELMKCADLAMYEAKQAGRNKIYFYSMAITQKMKKL</sequence>
<dbReference type="EMBL" id="AP026973">
    <property type="protein sequence ID" value="BDT77334.1"/>
    <property type="molecule type" value="Genomic_DNA"/>
</dbReference>
<dbReference type="NCBIfam" id="TIGR00254">
    <property type="entry name" value="GGDEF"/>
    <property type="match status" value="1"/>
</dbReference>
<dbReference type="PANTHER" id="PTHR46663:SF2">
    <property type="entry name" value="GGDEF DOMAIN-CONTAINING PROTEIN"/>
    <property type="match status" value="1"/>
</dbReference>
<proteinExistence type="predicted"/>
<evidence type="ECO:0000313" key="3">
    <source>
        <dbReference type="EMBL" id="BDT77334.1"/>
    </source>
</evidence>
<gene>
    <name evidence="3" type="ORF">PKF023_11370</name>
</gene>
<name>A0A9C7CTL4_9BURK</name>
<keyword evidence="1" id="KW-1133">Transmembrane helix</keyword>
<evidence type="ECO:0000256" key="1">
    <source>
        <dbReference type="SAM" id="Phobius"/>
    </source>
</evidence>
<dbReference type="KEGG" id="pyt:PKF023_11370"/>
<dbReference type="Proteomes" id="UP001211097">
    <property type="component" value="Chromosome"/>
</dbReference>
<dbReference type="InterPro" id="IPR029787">
    <property type="entry name" value="Nucleotide_cyclase"/>
</dbReference>
<dbReference type="PANTHER" id="PTHR46663">
    <property type="entry name" value="DIGUANYLATE CYCLASE DGCT-RELATED"/>
    <property type="match status" value="1"/>
</dbReference>
<dbReference type="Pfam" id="PF09084">
    <property type="entry name" value="NMT1"/>
    <property type="match status" value="1"/>
</dbReference>
<keyword evidence="1" id="KW-0472">Membrane</keyword>